<dbReference type="RefSeq" id="WP_257771475.1">
    <property type="nucleotide sequence ID" value="NZ_CP102480.1"/>
</dbReference>
<accession>A0A9J7AZD4</accession>
<feature type="transmembrane region" description="Helical" evidence="8">
    <location>
        <begin position="80"/>
        <end position="100"/>
    </location>
</feature>
<dbReference type="EMBL" id="CP102480">
    <property type="protein sequence ID" value="UUX51785.1"/>
    <property type="molecule type" value="Genomic_DNA"/>
</dbReference>
<evidence type="ECO:0000256" key="8">
    <source>
        <dbReference type="RuleBase" id="RU363041"/>
    </source>
</evidence>
<keyword evidence="6 8" id="KW-1133">Transmembrane helix</keyword>
<evidence type="ECO:0000256" key="4">
    <source>
        <dbReference type="ARBA" id="ARBA00022475"/>
    </source>
</evidence>
<feature type="transmembrane region" description="Helical" evidence="8">
    <location>
        <begin position="227"/>
        <end position="245"/>
    </location>
</feature>
<protein>
    <recommendedName>
        <fullName evidence="8">Probable membrane transporter protein</fullName>
    </recommendedName>
</protein>
<evidence type="ECO:0000313" key="10">
    <source>
        <dbReference type="Proteomes" id="UP001060336"/>
    </source>
</evidence>
<dbReference type="PANTHER" id="PTHR30269">
    <property type="entry name" value="TRANSMEMBRANE PROTEIN YFCA"/>
    <property type="match status" value="1"/>
</dbReference>
<dbReference type="Pfam" id="PF01925">
    <property type="entry name" value="TauE"/>
    <property type="match status" value="1"/>
</dbReference>
<evidence type="ECO:0000256" key="1">
    <source>
        <dbReference type="ARBA" id="ARBA00004651"/>
    </source>
</evidence>
<feature type="transmembrane region" description="Helical" evidence="8">
    <location>
        <begin position="134"/>
        <end position="159"/>
    </location>
</feature>
<gene>
    <name evidence="9" type="ORF">NUH88_08800</name>
</gene>
<evidence type="ECO:0000256" key="5">
    <source>
        <dbReference type="ARBA" id="ARBA00022692"/>
    </source>
</evidence>
<evidence type="ECO:0000313" key="9">
    <source>
        <dbReference type="EMBL" id="UUX51785.1"/>
    </source>
</evidence>
<evidence type="ECO:0000256" key="7">
    <source>
        <dbReference type="ARBA" id="ARBA00023136"/>
    </source>
</evidence>
<feature type="transmembrane region" description="Helical" evidence="8">
    <location>
        <begin position="38"/>
        <end position="60"/>
    </location>
</feature>
<comment type="similarity">
    <text evidence="2 8">Belongs to the 4-toluene sulfonate uptake permease (TSUP) (TC 2.A.102) family.</text>
</comment>
<keyword evidence="4 8" id="KW-1003">Cell membrane</keyword>
<feature type="transmembrane region" description="Helical" evidence="8">
    <location>
        <begin position="185"/>
        <end position="215"/>
    </location>
</feature>
<proteinExistence type="inferred from homology"/>
<dbReference type="InterPro" id="IPR002781">
    <property type="entry name" value="TM_pro_TauE-like"/>
</dbReference>
<keyword evidence="7 8" id="KW-0472">Membrane</keyword>
<keyword evidence="5 8" id="KW-0812">Transmembrane</keyword>
<sequence>MLEFLLPDSVPLWGGIALVLFSYVTSAVTVTFGLGGGVMMLVAIGSVLPPLAVIPVHGVVQLGSNAGRAYLMREHLERRLFGFFIVGAIVGAALAAQLVIAVPQSALQAVLALFILYTVWGPKLGKHKVPAGAFAGVGLATTFATMFVGATGPLLAAFLPPDRYGKMTTVATHSACMTMQHGVKIVAFGILGFAFLEWVPLIAAMIATGFLGTATGKKVLEKLPERVFAIGFKTVLTLLAIRLLWVGGSELSALF</sequence>
<reference evidence="9" key="1">
    <citation type="submission" date="2022-08" db="EMBL/GenBank/DDBJ databases">
        <title>Nisaea acidiphila sp. nov., isolated from a marine algal debris and emended description of the genus Nisaea Urios et al. 2008.</title>
        <authorList>
            <person name="Kwon K."/>
        </authorList>
    </citation>
    <scope>NUCLEOTIDE SEQUENCE</scope>
    <source>
        <strain evidence="9">MEBiC11861</strain>
    </source>
</reference>
<dbReference type="KEGG" id="naci:NUH88_08800"/>
<keyword evidence="10" id="KW-1185">Reference proteome</keyword>
<evidence type="ECO:0000256" key="6">
    <source>
        <dbReference type="ARBA" id="ARBA00022989"/>
    </source>
</evidence>
<organism evidence="9 10">
    <name type="scientific">Nisaea acidiphila</name>
    <dbReference type="NCBI Taxonomy" id="1862145"/>
    <lineage>
        <taxon>Bacteria</taxon>
        <taxon>Pseudomonadati</taxon>
        <taxon>Pseudomonadota</taxon>
        <taxon>Alphaproteobacteria</taxon>
        <taxon>Rhodospirillales</taxon>
        <taxon>Thalassobaculaceae</taxon>
        <taxon>Nisaea</taxon>
    </lineage>
</organism>
<evidence type="ECO:0000256" key="2">
    <source>
        <dbReference type="ARBA" id="ARBA00009142"/>
    </source>
</evidence>
<name>A0A9J7AZD4_9PROT</name>
<keyword evidence="3" id="KW-0813">Transport</keyword>
<dbReference type="PANTHER" id="PTHR30269:SF37">
    <property type="entry name" value="MEMBRANE TRANSPORTER PROTEIN"/>
    <property type="match status" value="1"/>
</dbReference>
<dbReference type="AlphaFoldDB" id="A0A9J7AZD4"/>
<evidence type="ECO:0000256" key="3">
    <source>
        <dbReference type="ARBA" id="ARBA00022448"/>
    </source>
</evidence>
<dbReference type="GO" id="GO:0005886">
    <property type="term" value="C:plasma membrane"/>
    <property type="evidence" value="ECO:0007669"/>
    <property type="project" value="UniProtKB-SubCell"/>
</dbReference>
<dbReference type="InterPro" id="IPR052017">
    <property type="entry name" value="TSUP"/>
</dbReference>
<dbReference type="Proteomes" id="UP001060336">
    <property type="component" value="Chromosome"/>
</dbReference>
<comment type="subcellular location">
    <subcellularLocation>
        <location evidence="1 8">Cell membrane</location>
        <topology evidence="1 8">Multi-pass membrane protein</topology>
    </subcellularLocation>
</comment>
<feature type="transmembrane region" description="Helical" evidence="8">
    <location>
        <begin position="12"/>
        <end position="32"/>
    </location>
</feature>